<proteinExistence type="inferred from homology"/>
<dbReference type="GO" id="GO:0006355">
    <property type="term" value="P:regulation of DNA-templated transcription"/>
    <property type="evidence" value="ECO:0007669"/>
    <property type="project" value="InterPro"/>
</dbReference>
<dbReference type="Pfam" id="PF06507">
    <property type="entry name" value="ARF_AD"/>
    <property type="match status" value="1"/>
</dbReference>
<dbReference type="GO" id="GO:0009734">
    <property type="term" value="P:auxin-activated signaling pathway"/>
    <property type="evidence" value="ECO:0007669"/>
    <property type="project" value="UniProtKB-KW"/>
</dbReference>
<dbReference type="AlphaFoldDB" id="A0AAV8Q5N0"/>
<comment type="subcellular location">
    <subcellularLocation>
        <location evidence="2 9">Nucleus</location>
    </subcellularLocation>
</comment>
<keyword evidence="6 9" id="KW-0804">Transcription</keyword>
<comment type="subunit">
    <text evidence="9">Homodimers and heterodimers.</text>
</comment>
<dbReference type="SUPFAM" id="SSF54277">
    <property type="entry name" value="CAD &amp; PB1 domains"/>
    <property type="match status" value="1"/>
</dbReference>
<feature type="domain" description="TF-B3" evidence="11">
    <location>
        <begin position="125"/>
        <end position="227"/>
    </location>
</feature>
<gene>
    <name evidence="13" type="ORF">OPV22_006427</name>
</gene>
<comment type="function">
    <text evidence="1 9">Auxin response factors (ARFs) are transcriptional factors that bind specifically to the DNA sequence 5'-TGTCTC-3' found in the auxin-responsive promoter elements (AuxREs).</text>
</comment>
<dbReference type="InterPro" id="IPR003340">
    <property type="entry name" value="B3_DNA-bd"/>
</dbReference>
<dbReference type="Pfam" id="PF02309">
    <property type="entry name" value="AUX_IAA"/>
    <property type="match status" value="1"/>
</dbReference>
<reference evidence="13 14" key="1">
    <citation type="submission" date="2022-12" db="EMBL/GenBank/DDBJ databases">
        <title>Chromosome-scale assembly of the Ensete ventricosum genome.</title>
        <authorList>
            <person name="Dussert Y."/>
            <person name="Stocks J."/>
            <person name="Wendawek A."/>
            <person name="Woldeyes F."/>
            <person name="Nichols R.A."/>
            <person name="Borrell J.S."/>
        </authorList>
    </citation>
    <scope>NUCLEOTIDE SEQUENCE [LARGE SCALE GENOMIC DNA]</scope>
    <source>
        <strain evidence="14">cv. Maze</strain>
        <tissue evidence="13">Seeds</tissue>
    </source>
</reference>
<comment type="similarity">
    <text evidence="3 9">Belongs to the ARF family.</text>
</comment>
<keyword evidence="7 9" id="KW-0539">Nucleus</keyword>
<sequence length="1079" mass="120914">MKGPANGAAAHEVERKTINPELWHACAGPLVTLPLVGSLVVYFPQGHSEQVATSMQKDLDAHIPNYTSLPSKLICLLHNVTLHVDAETDEVYAQMTLQPVNSYDKEALLASELALQQTRPLTEFFCKTLTASDTSTHGGFSVPRRAAEKMFPALDFSMQPPAQEIQARDLHENLWTFRHIFRGQPKRHLLTTGWSLFVSGKKLFSGDSVLFIRNEKQQLLLGIRRVNRQPISISSSVLSSDSMHIGVLAAAAHAAANNSPFTVFYNPRACPSQFVIPFAKYQKAVYSNQIFLGMRFRMLFETEESGTRRYMGTITGISDLDSVRWKNSQWRNLQVGWDESAASEKHNRVSIWEIEPVIAPFFICPPFFGKRTRQPGMLDDESSEIKNNFKRAMPWLGEETCIKDSETHSTVMPGLSLVQWMNMQQNPLLASQAPKTEYLCSLAGPVQNLGTTDFSRPLGLPASMLQQTNIQFNASRMSQEVEELAKLSIPLNQVGAVSRQQMQDLSLQQKQQLVNQAVPSDERQNNIIQPQVLIQIQLQQQKHQPQQQPQTMIQNKELLQTSLHQNQQHPQQLLLQQQKQQQQPQDQQVEQQYQLQTSRILTVNQQLSDQQNQSQLLQKLQQQQQQQLQQQQQQQQSSFSQPQMQQPPFPQIQESQKTLPDVPQQLLNSHSLVQQPMIPQSCPKATPARLQQSSHNQSQQKPQQQQILLGDLFGAILPATPATNLNPACGSSLLAAEGTQSGFTNDIPSCSTSPSANNGAILPQSILNRIQRYTLESTENKSQSVITMLGPTPVENASSIPNISKEFPKAIRSMKPLTPFSKVQNQGVIAPQMYVGNTAQMEYLETTSSATSVCLSQTDGLLHKIFPLSSFNQPSMLRVSPTYSDVQGTDPGDNIPFGDTIDSSLELPLTIDTMLANSIDSGKYQNCIARDIVANYNASKDAQQELSLSMVSQAFRIPDMALNSIDSTTNENVFLTKGSWTPVPPPLQHMRTYTKVYKRGAVGRSIDITRYSGYDELKHDLARMFSIEGQLEDRQRIGWKLVYVDHENDVLLVGDDPWEEFVNCVRTVEAIGRKDVAKK</sequence>
<evidence type="ECO:0000256" key="3">
    <source>
        <dbReference type="ARBA" id="ARBA00007853"/>
    </source>
</evidence>
<dbReference type="InterPro" id="IPR010525">
    <property type="entry name" value="ARF_dom"/>
</dbReference>
<organism evidence="13 14">
    <name type="scientific">Ensete ventricosum</name>
    <name type="common">Abyssinian banana</name>
    <name type="synonym">Musa ensete</name>
    <dbReference type="NCBI Taxonomy" id="4639"/>
    <lineage>
        <taxon>Eukaryota</taxon>
        <taxon>Viridiplantae</taxon>
        <taxon>Streptophyta</taxon>
        <taxon>Embryophyta</taxon>
        <taxon>Tracheophyta</taxon>
        <taxon>Spermatophyta</taxon>
        <taxon>Magnoliopsida</taxon>
        <taxon>Liliopsida</taxon>
        <taxon>Zingiberales</taxon>
        <taxon>Musaceae</taxon>
        <taxon>Ensete</taxon>
    </lineage>
</organism>
<dbReference type="CDD" id="cd10017">
    <property type="entry name" value="B3_DNA"/>
    <property type="match status" value="1"/>
</dbReference>
<keyword evidence="5 9" id="KW-0238">DNA-binding</keyword>
<evidence type="ECO:0000256" key="1">
    <source>
        <dbReference type="ARBA" id="ARBA00003182"/>
    </source>
</evidence>
<evidence type="ECO:0000256" key="10">
    <source>
        <dbReference type="SAM" id="MobiDB-lite"/>
    </source>
</evidence>
<dbReference type="FunFam" id="3.10.20.90:FF:000047">
    <property type="entry name" value="Auxin response factor"/>
    <property type="match status" value="1"/>
</dbReference>
<evidence type="ECO:0000256" key="6">
    <source>
        <dbReference type="ARBA" id="ARBA00023163"/>
    </source>
</evidence>
<dbReference type="FunFam" id="2.40.330.10:FF:000001">
    <property type="entry name" value="Auxin response factor"/>
    <property type="match status" value="1"/>
</dbReference>
<evidence type="ECO:0000256" key="8">
    <source>
        <dbReference type="ARBA" id="ARBA00023294"/>
    </source>
</evidence>
<dbReference type="GO" id="GO:0005634">
    <property type="term" value="C:nucleus"/>
    <property type="evidence" value="ECO:0007669"/>
    <property type="project" value="UniProtKB-SubCell"/>
</dbReference>
<feature type="region of interest" description="Disordered" evidence="10">
    <location>
        <begin position="631"/>
        <end position="650"/>
    </location>
</feature>
<evidence type="ECO:0000313" key="14">
    <source>
        <dbReference type="Proteomes" id="UP001222027"/>
    </source>
</evidence>
<feature type="compositionally biased region" description="Low complexity" evidence="10">
    <location>
        <begin position="691"/>
        <end position="704"/>
    </location>
</feature>
<feature type="domain" description="PB1" evidence="12">
    <location>
        <begin position="991"/>
        <end position="1079"/>
    </location>
</feature>
<evidence type="ECO:0000256" key="5">
    <source>
        <dbReference type="ARBA" id="ARBA00023125"/>
    </source>
</evidence>
<dbReference type="InterPro" id="IPR015300">
    <property type="entry name" value="DNA-bd_pseudobarrel_sf"/>
</dbReference>
<dbReference type="FunFam" id="2.30.30.1040:FF:000001">
    <property type="entry name" value="Auxin response factor"/>
    <property type="match status" value="1"/>
</dbReference>
<evidence type="ECO:0000256" key="7">
    <source>
        <dbReference type="ARBA" id="ARBA00023242"/>
    </source>
</evidence>
<dbReference type="PROSITE" id="PS50863">
    <property type="entry name" value="B3"/>
    <property type="match status" value="1"/>
</dbReference>
<dbReference type="InterPro" id="IPR053793">
    <property type="entry name" value="PB1-like"/>
</dbReference>
<keyword evidence="4 9" id="KW-0805">Transcription regulation</keyword>
<dbReference type="SMART" id="SM01019">
    <property type="entry name" value="B3"/>
    <property type="match status" value="1"/>
</dbReference>
<dbReference type="PANTHER" id="PTHR31384:SF9">
    <property type="entry name" value="AUXIN RESPONSE FACTOR 19"/>
    <property type="match status" value="1"/>
</dbReference>
<dbReference type="InterPro" id="IPR044835">
    <property type="entry name" value="ARF_plant"/>
</dbReference>
<comment type="caution">
    <text evidence="13">The sequence shown here is derived from an EMBL/GenBank/DDBJ whole genome shotgun (WGS) entry which is preliminary data.</text>
</comment>
<dbReference type="Pfam" id="PF02362">
    <property type="entry name" value="B3"/>
    <property type="match status" value="1"/>
</dbReference>
<dbReference type="PANTHER" id="PTHR31384">
    <property type="entry name" value="AUXIN RESPONSE FACTOR 4-RELATED"/>
    <property type="match status" value="1"/>
</dbReference>
<evidence type="ECO:0000259" key="12">
    <source>
        <dbReference type="PROSITE" id="PS51745"/>
    </source>
</evidence>
<feature type="region of interest" description="Disordered" evidence="10">
    <location>
        <begin position="678"/>
        <end position="704"/>
    </location>
</feature>
<accession>A0AAV8Q5N0</accession>
<name>A0AAV8Q5N0_ENSVE</name>
<evidence type="ECO:0000259" key="11">
    <source>
        <dbReference type="PROSITE" id="PS50863"/>
    </source>
</evidence>
<keyword evidence="8 9" id="KW-0927">Auxin signaling pathway</keyword>
<dbReference type="EMBL" id="JAQQAF010000002">
    <property type="protein sequence ID" value="KAJ8505541.1"/>
    <property type="molecule type" value="Genomic_DNA"/>
</dbReference>
<dbReference type="Gene3D" id="2.40.330.10">
    <property type="entry name" value="DNA-binding pseudobarrel domain"/>
    <property type="match status" value="1"/>
</dbReference>
<feature type="compositionally biased region" description="Low complexity" evidence="10">
    <location>
        <begin position="631"/>
        <end position="644"/>
    </location>
</feature>
<keyword evidence="14" id="KW-1185">Reference proteome</keyword>
<dbReference type="SUPFAM" id="SSF101936">
    <property type="entry name" value="DNA-binding pseudobarrel domain"/>
    <property type="match status" value="1"/>
</dbReference>
<evidence type="ECO:0000256" key="2">
    <source>
        <dbReference type="ARBA" id="ARBA00004123"/>
    </source>
</evidence>
<dbReference type="InterPro" id="IPR033389">
    <property type="entry name" value="AUX/IAA_dom"/>
</dbReference>
<evidence type="ECO:0000256" key="9">
    <source>
        <dbReference type="RuleBase" id="RU004561"/>
    </source>
</evidence>
<dbReference type="Gene3D" id="2.30.30.1040">
    <property type="match status" value="1"/>
</dbReference>
<dbReference type="Gene3D" id="3.10.20.90">
    <property type="entry name" value="Phosphatidylinositol 3-kinase Catalytic Subunit, Chain A, domain 1"/>
    <property type="match status" value="1"/>
</dbReference>
<dbReference type="PROSITE" id="PS51745">
    <property type="entry name" value="PB1"/>
    <property type="match status" value="1"/>
</dbReference>
<dbReference type="Proteomes" id="UP001222027">
    <property type="component" value="Unassembled WGS sequence"/>
</dbReference>
<evidence type="ECO:0000256" key="4">
    <source>
        <dbReference type="ARBA" id="ARBA00023015"/>
    </source>
</evidence>
<evidence type="ECO:0000313" key="13">
    <source>
        <dbReference type="EMBL" id="KAJ8505541.1"/>
    </source>
</evidence>
<protein>
    <recommendedName>
        <fullName evidence="9">Auxin response factor</fullName>
    </recommendedName>
</protein>
<dbReference type="GO" id="GO:0003677">
    <property type="term" value="F:DNA binding"/>
    <property type="evidence" value="ECO:0007669"/>
    <property type="project" value="UniProtKB-KW"/>
</dbReference>